<dbReference type="AlphaFoldDB" id="A0A162AV56"/>
<dbReference type="CDD" id="cd20071">
    <property type="entry name" value="SET_SMYD"/>
    <property type="match status" value="1"/>
</dbReference>
<dbReference type="InterPro" id="IPR019734">
    <property type="entry name" value="TPR_rpt"/>
</dbReference>
<dbReference type="InterPro" id="IPR001214">
    <property type="entry name" value="SET_dom"/>
</dbReference>
<gene>
    <name evidence="1" type="ORF">DCAR_0208092</name>
</gene>
<name>A0A162AV56_DAUCS</name>
<accession>A0A162AV56</accession>
<sequence length="537" mass="60449">METEEDEKMQFLRSKATDLLLREEWKESIQVYSQFISLCQNHISDARNQLDTDRLLKLRKSMCLAYSNQAEARFRLRDFNQGLKDCDEALDIENAHFKTLLCKGKILLNLDRYNLALQCFKIAVLDPQASVNSDALNGFLEKCKKMESLSRTGGFDFSDWILSGFRGQLPELAEYTGPVEIKKSEISGRGLFATKNLDSGTLLLVTKAIAVERGILPQSDIDNAGQLVMWKNLVDKVVDSAGKCNRTYHILCKLSTGDEEESLEVPDIDLFRPDADESLFSNENVVKSRLLSILDVNSLTEDMISTKVLGKSSTDYYGVGLWVLSSFINHSCYPNAKRFHIGDYVIVHVSRDVKAGEELTFGYFDVFSPLCNRKKMAASWGFDCNCKRCKYEEGLCSKQEMKEMEIGIERGLDLGGVVYKLEECMRRWMVRGKAKGHLRASFWVAYSEVFGSDKLMRKWGRRIPAMEALVESIVDGVGGDGRILKVFMEGMKRNGAAYGGGGGVVEMEKAMKLGRGAYGKVMKKQAMKSILELITQS</sequence>
<dbReference type="InterPro" id="IPR053209">
    <property type="entry name" value="Gramillin-biosynth_MTr"/>
</dbReference>
<dbReference type="InterPro" id="IPR046341">
    <property type="entry name" value="SET_dom_sf"/>
</dbReference>
<dbReference type="SMART" id="SM00028">
    <property type="entry name" value="TPR"/>
    <property type="match status" value="3"/>
</dbReference>
<dbReference type="OMA" id="FECKCDR"/>
<keyword evidence="2" id="KW-1185">Reference proteome</keyword>
<dbReference type="SUPFAM" id="SSF48452">
    <property type="entry name" value="TPR-like"/>
    <property type="match status" value="1"/>
</dbReference>
<dbReference type="PROSITE" id="PS50280">
    <property type="entry name" value="SET"/>
    <property type="match status" value="1"/>
</dbReference>
<protein>
    <submittedName>
        <fullName evidence="1">Uncharacterized protein</fullName>
    </submittedName>
</protein>
<dbReference type="InterPro" id="IPR011990">
    <property type="entry name" value="TPR-like_helical_dom_sf"/>
</dbReference>
<reference evidence="1" key="1">
    <citation type="journal article" date="2016" name="Nat. Genet.">
        <title>A high-quality carrot genome assembly provides new insights into carotenoid accumulation and asterid genome evolution.</title>
        <authorList>
            <person name="Iorizzo M."/>
            <person name="Ellison S."/>
            <person name="Senalik D."/>
            <person name="Zeng P."/>
            <person name="Satapoomin P."/>
            <person name="Huang J."/>
            <person name="Bowman M."/>
            <person name="Iovene M."/>
            <person name="Sanseverino W."/>
            <person name="Cavagnaro P."/>
            <person name="Yildiz M."/>
            <person name="Macko-Podgorni A."/>
            <person name="Moranska E."/>
            <person name="Grzebelus E."/>
            <person name="Grzebelus D."/>
            <person name="Ashrafi H."/>
            <person name="Zheng Z."/>
            <person name="Cheng S."/>
            <person name="Spooner D."/>
            <person name="Van Deynze A."/>
            <person name="Simon P."/>
        </authorList>
    </citation>
    <scope>NUCLEOTIDE SEQUENCE</scope>
    <source>
        <tissue evidence="1">Leaf</tissue>
    </source>
</reference>
<dbReference type="OrthoDB" id="1028014at2759"/>
<dbReference type="Proteomes" id="UP000077755">
    <property type="component" value="Chromosome 2"/>
</dbReference>
<dbReference type="Gramene" id="KZN06333">
    <property type="protein sequence ID" value="KZN06333"/>
    <property type="gene ID" value="DCAR_007170"/>
</dbReference>
<dbReference type="PANTHER" id="PTHR47643">
    <property type="entry name" value="TPR DOMAIN PROTEIN (AFU_ORTHOLOGUE AFUA_5G12710)"/>
    <property type="match status" value="1"/>
</dbReference>
<reference evidence="1" key="2">
    <citation type="submission" date="2022-03" db="EMBL/GenBank/DDBJ databases">
        <title>Draft title - Genomic analysis of global carrot germplasm unveils the trajectory of domestication and the origin of high carotenoid orange carrot.</title>
        <authorList>
            <person name="Iorizzo M."/>
            <person name="Ellison S."/>
            <person name="Senalik D."/>
            <person name="Macko-Podgorni A."/>
            <person name="Grzebelus D."/>
            <person name="Bostan H."/>
            <person name="Rolling W."/>
            <person name="Curaba J."/>
            <person name="Simon P."/>
        </authorList>
    </citation>
    <scope>NUCLEOTIDE SEQUENCE</scope>
    <source>
        <tissue evidence="1">Leaf</tissue>
    </source>
</reference>
<dbReference type="KEGG" id="dcr:108209163"/>
<dbReference type="Pfam" id="PF00856">
    <property type="entry name" value="SET"/>
    <property type="match status" value="1"/>
</dbReference>
<evidence type="ECO:0000313" key="2">
    <source>
        <dbReference type="Proteomes" id="UP000077755"/>
    </source>
</evidence>
<dbReference type="Gene3D" id="2.170.270.10">
    <property type="entry name" value="SET domain"/>
    <property type="match status" value="1"/>
</dbReference>
<dbReference type="SMART" id="SM00317">
    <property type="entry name" value="SET"/>
    <property type="match status" value="1"/>
</dbReference>
<dbReference type="PANTHER" id="PTHR47643:SF2">
    <property type="entry name" value="TPR DOMAIN PROTEIN (AFU_ORTHOLOGUE AFUA_5G12710)"/>
    <property type="match status" value="1"/>
</dbReference>
<dbReference type="SUPFAM" id="SSF82199">
    <property type="entry name" value="SET domain"/>
    <property type="match status" value="1"/>
</dbReference>
<evidence type="ECO:0000313" key="1">
    <source>
        <dbReference type="EMBL" id="WOG88857.1"/>
    </source>
</evidence>
<dbReference type="Gene3D" id="1.25.40.10">
    <property type="entry name" value="Tetratricopeptide repeat domain"/>
    <property type="match status" value="1"/>
</dbReference>
<dbReference type="EMBL" id="CP093344">
    <property type="protein sequence ID" value="WOG88857.1"/>
    <property type="molecule type" value="Genomic_DNA"/>
</dbReference>
<proteinExistence type="predicted"/>
<organism evidence="1 2">
    <name type="scientific">Daucus carota subsp. sativus</name>
    <name type="common">Carrot</name>
    <dbReference type="NCBI Taxonomy" id="79200"/>
    <lineage>
        <taxon>Eukaryota</taxon>
        <taxon>Viridiplantae</taxon>
        <taxon>Streptophyta</taxon>
        <taxon>Embryophyta</taxon>
        <taxon>Tracheophyta</taxon>
        <taxon>Spermatophyta</taxon>
        <taxon>Magnoliopsida</taxon>
        <taxon>eudicotyledons</taxon>
        <taxon>Gunneridae</taxon>
        <taxon>Pentapetalae</taxon>
        <taxon>asterids</taxon>
        <taxon>campanulids</taxon>
        <taxon>Apiales</taxon>
        <taxon>Apiaceae</taxon>
        <taxon>Apioideae</taxon>
        <taxon>Scandiceae</taxon>
        <taxon>Daucinae</taxon>
        <taxon>Daucus</taxon>
        <taxon>Daucus sect. Daucus</taxon>
    </lineage>
</organism>